<protein>
    <submittedName>
        <fullName evidence="2">Uncharacterized protein</fullName>
    </submittedName>
</protein>
<gene>
    <name evidence="2" type="ORF">HJC23_011922</name>
</gene>
<feature type="region of interest" description="Disordered" evidence="1">
    <location>
        <begin position="279"/>
        <end position="306"/>
    </location>
</feature>
<organism evidence="2 3">
    <name type="scientific">Cyclotella cryptica</name>
    <dbReference type="NCBI Taxonomy" id="29204"/>
    <lineage>
        <taxon>Eukaryota</taxon>
        <taxon>Sar</taxon>
        <taxon>Stramenopiles</taxon>
        <taxon>Ochrophyta</taxon>
        <taxon>Bacillariophyta</taxon>
        <taxon>Coscinodiscophyceae</taxon>
        <taxon>Thalassiosirophycidae</taxon>
        <taxon>Stephanodiscales</taxon>
        <taxon>Stephanodiscaceae</taxon>
        <taxon>Cyclotella</taxon>
    </lineage>
</organism>
<feature type="compositionally biased region" description="Low complexity" evidence="1">
    <location>
        <begin position="179"/>
        <end position="188"/>
    </location>
</feature>
<reference evidence="2 3" key="1">
    <citation type="journal article" date="2020" name="G3 (Bethesda)">
        <title>Improved Reference Genome for Cyclotella cryptica CCMP332, a Model for Cell Wall Morphogenesis, Salinity Adaptation, and Lipid Production in Diatoms (Bacillariophyta).</title>
        <authorList>
            <person name="Roberts W.R."/>
            <person name="Downey K.M."/>
            <person name="Ruck E.C."/>
            <person name="Traller J.C."/>
            <person name="Alverson A.J."/>
        </authorList>
    </citation>
    <scope>NUCLEOTIDE SEQUENCE [LARGE SCALE GENOMIC DNA]</scope>
    <source>
        <strain evidence="2 3">CCMP332</strain>
    </source>
</reference>
<comment type="caution">
    <text evidence="2">The sequence shown here is derived from an EMBL/GenBank/DDBJ whole genome shotgun (WGS) entry which is preliminary data.</text>
</comment>
<sequence length="436" mass="48467">MLGIRRRDLARDRCKSTIGTNCSIASGDHEVKLKNSVSLTSSSSCDSSDQECHPRISGFMKNVAPTVVTKYINTNKMNSPFDHGNIHGNLYDRSIFHTALAIKTGKMSSTELTALSASNKKNEKTVQVVAASAKSMSSPVITVQRNDSTLITNTLTSTRTATRAIRRHKRSSAKRNKRASSSDAIITDSTTKKGISPLESLTPLQRRVLNAKKYPREHRPNAPELACQSHVDREVTKKVTDNIKTYASNCNNQSLKAIPATKDKSKNVTYTGNTEQVKAKKPDYNTGGQFRKHRSSFEETTGNQADEGENVKRDISINPSTHVSNNRTKPPIKNVLTREPTNYAPFDEDEEFYQEKVEVVVLPGNTNAHETVIIDSSRNLNHTVSFDTEEQAASIRRMELLRRARSLIKSRTDPTPCSDDAAQANLMRIDLKDLHL</sequence>
<feature type="region of interest" description="Disordered" evidence="1">
    <location>
        <begin position="166"/>
        <end position="188"/>
    </location>
</feature>
<evidence type="ECO:0000313" key="2">
    <source>
        <dbReference type="EMBL" id="KAL3776793.1"/>
    </source>
</evidence>
<proteinExistence type="predicted"/>
<evidence type="ECO:0000256" key="1">
    <source>
        <dbReference type="SAM" id="MobiDB-lite"/>
    </source>
</evidence>
<dbReference type="AlphaFoldDB" id="A0ABD3NLN4"/>
<dbReference type="EMBL" id="JABMIG020000473">
    <property type="protein sequence ID" value="KAL3776793.1"/>
    <property type="molecule type" value="Genomic_DNA"/>
</dbReference>
<name>A0ABD3NLN4_9STRA</name>
<accession>A0ABD3NLN4</accession>
<dbReference type="Proteomes" id="UP001516023">
    <property type="component" value="Unassembled WGS sequence"/>
</dbReference>
<keyword evidence="3" id="KW-1185">Reference proteome</keyword>
<feature type="compositionally biased region" description="Basic residues" evidence="1">
    <location>
        <begin position="166"/>
        <end position="178"/>
    </location>
</feature>
<evidence type="ECO:0000313" key="3">
    <source>
        <dbReference type="Proteomes" id="UP001516023"/>
    </source>
</evidence>